<keyword evidence="2" id="KW-1185">Reference proteome</keyword>
<proteinExistence type="predicted"/>
<evidence type="ECO:0000313" key="1">
    <source>
        <dbReference type="EnsemblPlants" id="OMERI07G09250.1"/>
    </source>
</evidence>
<dbReference type="HOGENOM" id="CLU_1181810_0_0_1"/>
<dbReference type="EnsemblPlants" id="OMERI07G09250.1">
    <property type="protein sequence ID" value="OMERI07G09250.1"/>
    <property type="gene ID" value="OMERI07G09250"/>
</dbReference>
<name>A0A0E0EAD8_9ORYZ</name>
<reference evidence="1" key="1">
    <citation type="submission" date="2015-04" db="UniProtKB">
        <authorList>
            <consortium name="EnsemblPlants"/>
        </authorList>
    </citation>
    <scope>IDENTIFICATION</scope>
</reference>
<organism evidence="1">
    <name type="scientific">Oryza meridionalis</name>
    <dbReference type="NCBI Taxonomy" id="40149"/>
    <lineage>
        <taxon>Eukaryota</taxon>
        <taxon>Viridiplantae</taxon>
        <taxon>Streptophyta</taxon>
        <taxon>Embryophyta</taxon>
        <taxon>Tracheophyta</taxon>
        <taxon>Spermatophyta</taxon>
        <taxon>Magnoliopsida</taxon>
        <taxon>Liliopsida</taxon>
        <taxon>Poales</taxon>
        <taxon>Poaceae</taxon>
        <taxon>BOP clade</taxon>
        <taxon>Oryzoideae</taxon>
        <taxon>Oryzeae</taxon>
        <taxon>Oryzinae</taxon>
        <taxon>Oryza</taxon>
    </lineage>
</organism>
<dbReference type="AlphaFoldDB" id="A0A0E0EAD8"/>
<sequence length="235" mass="26448">MSRARIHVHGLTAQRPVLVTSSRTDGTTRMGSLQGSNGCQRWSKGLIWSGRGGFGRDGEVTRSTWLSHTRAGALPCDIARHVFDGLPKRAECGEEEGNGLGVSWGFTMDDKWGQCFQGPRTEEGRPQIHPAGLIRIGKGTILDVLSEDNDLFWMYYEYLPWKTLLCDMFFHKLCRSGGDHNRRQIFSHPSRPKRQPPPSSFPWALPPCAMGAAVGRSTTATCRLRRYRGFEYRLH</sequence>
<reference evidence="1" key="2">
    <citation type="submission" date="2018-05" db="EMBL/GenBank/DDBJ databases">
        <title>OmerRS3 (Oryza meridionalis Reference Sequence Version 3).</title>
        <authorList>
            <person name="Zhang J."/>
            <person name="Kudrna D."/>
            <person name="Lee S."/>
            <person name="Talag J."/>
            <person name="Welchert J."/>
            <person name="Wing R.A."/>
        </authorList>
    </citation>
    <scope>NUCLEOTIDE SEQUENCE [LARGE SCALE GENOMIC DNA]</scope>
    <source>
        <strain evidence="1">cv. OR44</strain>
    </source>
</reference>
<evidence type="ECO:0000313" key="2">
    <source>
        <dbReference type="Proteomes" id="UP000008021"/>
    </source>
</evidence>
<dbReference type="Gramene" id="OMERI07G09250.1">
    <property type="protein sequence ID" value="OMERI07G09250.1"/>
    <property type="gene ID" value="OMERI07G09250"/>
</dbReference>
<protein>
    <submittedName>
        <fullName evidence="1">Uncharacterized protein</fullName>
    </submittedName>
</protein>
<accession>A0A0E0EAD8</accession>
<dbReference type="Proteomes" id="UP000008021">
    <property type="component" value="Chromosome 7"/>
</dbReference>